<name>A0A9P9FPP5_9HYPO</name>
<proteinExistence type="predicted"/>
<protein>
    <submittedName>
        <fullName evidence="1">Uncharacterized protein</fullName>
    </submittedName>
</protein>
<accession>A0A9P9FPP5</accession>
<evidence type="ECO:0000313" key="2">
    <source>
        <dbReference type="Proteomes" id="UP000738349"/>
    </source>
</evidence>
<dbReference type="EMBL" id="JAGMUV010000002">
    <property type="protein sequence ID" value="KAH7170094.1"/>
    <property type="molecule type" value="Genomic_DNA"/>
</dbReference>
<dbReference type="AlphaFoldDB" id="A0A9P9FPP5"/>
<organism evidence="1 2">
    <name type="scientific">Dactylonectria macrodidyma</name>
    <dbReference type="NCBI Taxonomy" id="307937"/>
    <lineage>
        <taxon>Eukaryota</taxon>
        <taxon>Fungi</taxon>
        <taxon>Dikarya</taxon>
        <taxon>Ascomycota</taxon>
        <taxon>Pezizomycotina</taxon>
        <taxon>Sordariomycetes</taxon>
        <taxon>Hypocreomycetidae</taxon>
        <taxon>Hypocreales</taxon>
        <taxon>Nectriaceae</taxon>
        <taxon>Dactylonectria</taxon>
    </lineage>
</organism>
<comment type="caution">
    <text evidence="1">The sequence shown here is derived from an EMBL/GenBank/DDBJ whole genome shotgun (WGS) entry which is preliminary data.</text>
</comment>
<evidence type="ECO:0000313" key="1">
    <source>
        <dbReference type="EMBL" id="KAH7170094.1"/>
    </source>
</evidence>
<dbReference type="Proteomes" id="UP000738349">
    <property type="component" value="Unassembled WGS sequence"/>
</dbReference>
<gene>
    <name evidence="1" type="ORF">EDB81DRAFT_774430</name>
</gene>
<dbReference type="OrthoDB" id="5105251at2759"/>
<sequence length="252" mass="30051">MGRLPYLDTWAKDADETGFKVRHDIEIMPSTFPLSFTTRGEPNIGYYEFLRQMDDDPMDDEYLIPGTCIRLSTQNVYGITWIYDTETCLLREWKSFDSEPEVRGFNHAPVKLPTEILGPWTEKYRKLQFLGFAGEVDFYPDEDYRKREEVPERRLGNWQARHDNRMAQLKIRDLYLECGWDVNSKSQDTFDRKRFVEMREQFRVEVLDPLRNRLPRYDNIDISLELLLRNTPEELKKWTATGYGHIRASDEL</sequence>
<reference evidence="1" key="1">
    <citation type="journal article" date="2021" name="Nat. Commun.">
        <title>Genetic determinants of endophytism in the Arabidopsis root mycobiome.</title>
        <authorList>
            <person name="Mesny F."/>
            <person name="Miyauchi S."/>
            <person name="Thiergart T."/>
            <person name="Pickel B."/>
            <person name="Atanasova L."/>
            <person name="Karlsson M."/>
            <person name="Huettel B."/>
            <person name="Barry K.W."/>
            <person name="Haridas S."/>
            <person name="Chen C."/>
            <person name="Bauer D."/>
            <person name="Andreopoulos W."/>
            <person name="Pangilinan J."/>
            <person name="LaButti K."/>
            <person name="Riley R."/>
            <person name="Lipzen A."/>
            <person name="Clum A."/>
            <person name="Drula E."/>
            <person name="Henrissat B."/>
            <person name="Kohler A."/>
            <person name="Grigoriev I.V."/>
            <person name="Martin F.M."/>
            <person name="Hacquard S."/>
        </authorList>
    </citation>
    <scope>NUCLEOTIDE SEQUENCE</scope>
    <source>
        <strain evidence="1">MPI-CAGE-AT-0147</strain>
    </source>
</reference>
<keyword evidence="2" id="KW-1185">Reference proteome</keyword>